<organism evidence="1 2">
    <name type="scientific">Microtus ochrogaster</name>
    <name type="common">Prairie vole</name>
    <dbReference type="NCBI Taxonomy" id="79684"/>
    <lineage>
        <taxon>Eukaryota</taxon>
        <taxon>Metazoa</taxon>
        <taxon>Chordata</taxon>
        <taxon>Craniata</taxon>
        <taxon>Vertebrata</taxon>
        <taxon>Euteleostomi</taxon>
        <taxon>Mammalia</taxon>
        <taxon>Eutheria</taxon>
        <taxon>Euarchontoglires</taxon>
        <taxon>Glires</taxon>
        <taxon>Rodentia</taxon>
        <taxon>Myomorpha</taxon>
        <taxon>Muroidea</taxon>
        <taxon>Cricetidae</taxon>
        <taxon>Arvicolinae</taxon>
        <taxon>Microtus</taxon>
    </lineage>
</organism>
<name>A0A8J6GQG4_MICOH</name>
<dbReference type="AlphaFoldDB" id="A0A8J6GQG4"/>
<evidence type="ECO:0000313" key="2">
    <source>
        <dbReference type="Proteomes" id="UP000710432"/>
    </source>
</evidence>
<reference evidence="1" key="1">
    <citation type="submission" date="2020-03" db="EMBL/GenBank/DDBJ databases">
        <title>Studies in the Genomics of Life Span.</title>
        <authorList>
            <person name="Glass D."/>
        </authorList>
    </citation>
    <scope>NUCLEOTIDE SEQUENCE</scope>
    <source>
        <strain evidence="1">LTLLF</strain>
        <tissue evidence="1">Muscle</tissue>
    </source>
</reference>
<evidence type="ECO:0000313" key="1">
    <source>
        <dbReference type="EMBL" id="KAH0513918.1"/>
    </source>
</evidence>
<dbReference type="Proteomes" id="UP000710432">
    <property type="component" value="Unassembled WGS sequence"/>
</dbReference>
<protein>
    <submittedName>
        <fullName evidence="1">Uncharacterized protein</fullName>
    </submittedName>
</protein>
<dbReference type="EMBL" id="JAATJU010021353">
    <property type="protein sequence ID" value="KAH0513918.1"/>
    <property type="molecule type" value="Genomic_DNA"/>
</dbReference>
<comment type="caution">
    <text evidence="1">The sequence shown here is derived from an EMBL/GenBank/DDBJ whole genome shotgun (WGS) entry which is preliminary data.</text>
</comment>
<sequence>MEFDLLKTWTPSVLSGSVPYGVSKQEDSFFLKNANRTIWCDSTHYKGNQEVSGGTSSNGTDMSTEMAQLQQMVNC</sequence>
<accession>A0A8J6GQG4</accession>
<proteinExistence type="predicted"/>
<gene>
    <name evidence="1" type="ORF">LTLLF_137880</name>
</gene>